<evidence type="ECO:0008006" key="4">
    <source>
        <dbReference type="Google" id="ProtNLM"/>
    </source>
</evidence>
<accession>A0A842B607</accession>
<dbReference type="EMBL" id="JAARVD010000005">
    <property type="protein sequence ID" value="MBC1797372.1"/>
    <property type="molecule type" value="Genomic_DNA"/>
</dbReference>
<reference evidence="2 3" key="1">
    <citation type="submission" date="2020-03" db="EMBL/GenBank/DDBJ databases">
        <title>Soil Listeria distribution.</title>
        <authorList>
            <person name="Liao J."/>
            <person name="Wiedmann M."/>
        </authorList>
    </citation>
    <scope>NUCLEOTIDE SEQUENCE [LARGE SCALE GENOMIC DNA]</scope>
    <source>
        <strain evidence="2 3">FSL L7-0990</strain>
    </source>
</reference>
<comment type="caution">
    <text evidence="2">The sequence shown here is derived from an EMBL/GenBank/DDBJ whole genome shotgun (WGS) entry which is preliminary data.</text>
</comment>
<evidence type="ECO:0000256" key="1">
    <source>
        <dbReference type="SAM" id="SignalP"/>
    </source>
</evidence>
<gene>
    <name evidence="2" type="ORF">HCA55_11600</name>
</gene>
<sequence length="292" mass="30616">MKKRILIVAAGLGITLGGAAVGNPITSNAAIDPDIVGVGGGYDPVQNTAPFLAGNILDSSKDATFIGPSNAILVVNGQYFRENTNGVFHIELPNYLDVGDRVVTQFISTSSGAGSTTRVYTVTSGTTIDPLVAPGATHVFGSTRPDSVVTLLVNGQSAGSAFSFGYGQWNIVPRIHIPLQSNVSVRVTSINNSYTHTLNSPVYKVTTPTPGSLPKGPQLVQTVTDQSKDIFFTATPYARVTLLGANHRADSAGIVHVKLGTTLRAGTTLTATMVDDYGHTREPLTFTVLSSR</sequence>
<evidence type="ECO:0000313" key="2">
    <source>
        <dbReference type="EMBL" id="MBC1797372.1"/>
    </source>
</evidence>
<dbReference type="AlphaFoldDB" id="A0A842B607"/>
<protein>
    <recommendedName>
        <fullName evidence="4">Bacterial Ig domain-containing protein</fullName>
    </recommendedName>
</protein>
<dbReference type="RefSeq" id="WP_185488045.1">
    <property type="nucleotide sequence ID" value="NZ_JAARVD010000005.1"/>
</dbReference>
<feature type="signal peptide" evidence="1">
    <location>
        <begin position="1"/>
        <end position="19"/>
    </location>
</feature>
<dbReference type="Proteomes" id="UP000548082">
    <property type="component" value="Unassembled WGS sequence"/>
</dbReference>
<feature type="chain" id="PRO_5038648757" description="Bacterial Ig domain-containing protein" evidence="1">
    <location>
        <begin position="20"/>
        <end position="292"/>
    </location>
</feature>
<evidence type="ECO:0000313" key="3">
    <source>
        <dbReference type="Proteomes" id="UP000548082"/>
    </source>
</evidence>
<organism evidence="2 3">
    <name type="scientific">Listeria booriae</name>
    <dbReference type="NCBI Taxonomy" id="1552123"/>
    <lineage>
        <taxon>Bacteria</taxon>
        <taxon>Bacillati</taxon>
        <taxon>Bacillota</taxon>
        <taxon>Bacilli</taxon>
        <taxon>Bacillales</taxon>
        <taxon>Listeriaceae</taxon>
        <taxon>Listeria</taxon>
    </lineage>
</organism>
<proteinExistence type="predicted"/>
<keyword evidence="1" id="KW-0732">Signal</keyword>
<name>A0A842B607_9LIST</name>